<keyword evidence="2" id="KW-1185">Reference proteome</keyword>
<reference evidence="1" key="2">
    <citation type="submission" date="2020-09" db="EMBL/GenBank/DDBJ databases">
        <authorList>
            <person name="Sun Q."/>
            <person name="Ohkuma M."/>
        </authorList>
    </citation>
    <scope>NUCLEOTIDE SEQUENCE</scope>
    <source>
        <strain evidence="1">JCM 4784</strain>
    </source>
</reference>
<dbReference type="GO" id="GO:0003910">
    <property type="term" value="F:DNA ligase (ATP) activity"/>
    <property type="evidence" value="ECO:0007669"/>
    <property type="project" value="InterPro"/>
</dbReference>
<gene>
    <name evidence="1" type="ORF">GCM10018785_44990</name>
</gene>
<sequence>MYKRLEGRYEPSVRGWRKYKIRVTEDAVVGAVTGRPAAPRTLLVGRYDTGGRLRYLGRSTTVPQAAGRALAELLTPAGADHPWRGRTFSAGWGTRESLHVTLVRPELVVELGVDVARDGAGRWRHPARWHRARPDLAAADTPPFAPGPGD</sequence>
<dbReference type="RefSeq" id="WP_229925828.1">
    <property type="nucleotide sequence ID" value="NZ_BNBT01000074.1"/>
</dbReference>
<evidence type="ECO:0000313" key="2">
    <source>
        <dbReference type="Proteomes" id="UP000608024"/>
    </source>
</evidence>
<dbReference type="GO" id="GO:0006310">
    <property type="term" value="P:DNA recombination"/>
    <property type="evidence" value="ECO:0007669"/>
    <property type="project" value="InterPro"/>
</dbReference>
<protein>
    <recommendedName>
        <fullName evidence="3">DNA ligase (ATP)</fullName>
    </recommendedName>
</protein>
<dbReference type="EMBL" id="BNBT01000074">
    <property type="protein sequence ID" value="GHE71743.1"/>
    <property type="molecule type" value="Genomic_DNA"/>
</dbReference>
<reference evidence="1" key="1">
    <citation type="journal article" date="2014" name="Int. J. Syst. Evol. Microbiol.">
        <title>Complete genome sequence of Corynebacterium casei LMG S-19264T (=DSM 44701T), isolated from a smear-ripened cheese.</title>
        <authorList>
            <consortium name="US DOE Joint Genome Institute (JGI-PGF)"/>
            <person name="Walter F."/>
            <person name="Albersmeier A."/>
            <person name="Kalinowski J."/>
            <person name="Ruckert C."/>
        </authorList>
    </citation>
    <scope>NUCLEOTIDE SEQUENCE</scope>
    <source>
        <strain evidence="1">JCM 4784</strain>
    </source>
</reference>
<dbReference type="InterPro" id="IPR012340">
    <property type="entry name" value="NA-bd_OB-fold"/>
</dbReference>
<dbReference type="InterPro" id="IPR044117">
    <property type="entry name" value="OBF_LigC-like"/>
</dbReference>
<organism evidence="1 2">
    <name type="scientific">Streptomyces longispororuber</name>
    <dbReference type="NCBI Taxonomy" id="68230"/>
    <lineage>
        <taxon>Bacteria</taxon>
        <taxon>Bacillati</taxon>
        <taxon>Actinomycetota</taxon>
        <taxon>Actinomycetes</taxon>
        <taxon>Kitasatosporales</taxon>
        <taxon>Streptomycetaceae</taxon>
        <taxon>Streptomyces</taxon>
    </lineage>
</organism>
<evidence type="ECO:0000313" key="1">
    <source>
        <dbReference type="EMBL" id="GHE71743.1"/>
    </source>
</evidence>
<dbReference type="Gene3D" id="2.40.50.140">
    <property type="entry name" value="Nucleic acid-binding proteins"/>
    <property type="match status" value="1"/>
</dbReference>
<evidence type="ECO:0008006" key="3">
    <source>
        <dbReference type="Google" id="ProtNLM"/>
    </source>
</evidence>
<accession>A0A918ZWN5</accession>
<dbReference type="Proteomes" id="UP000608024">
    <property type="component" value="Unassembled WGS sequence"/>
</dbReference>
<dbReference type="GO" id="GO:0006281">
    <property type="term" value="P:DNA repair"/>
    <property type="evidence" value="ECO:0007669"/>
    <property type="project" value="InterPro"/>
</dbReference>
<dbReference type="CDD" id="cd07970">
    <property type="entry name" value="OBF_DNA_ligase_LigC"/>
    <property type="match status" value="1"/>
</dbReference>
<proteinExistence type="predicted"/>
<dbReference type="AlphaFoldDB" id="A0A918ZWN5"/>
<name>A0A918ZWN5_9ACTN</name>
<comment type="caution">
    <text evidence="1">The sequence shown here is derived from an EMBL/GenBank/DDBJ whole genome shotgun (WGS) entry which is preliminary data.</text>
</comment>